<accession>A0A2I2M9U5</accession>
<organism evidence="1 2">
    <name type="scientific">Tenacibaculum finnmarkense genomovar ulcerans</name>
    <dbReference type="NCBI Taxonomy" id="2781388"/>
    <lineage>
        <taxon>Bacteria</taxon>
        <taxon>Pseudomonadati</taxon>
        <taxon>Bacteroidota</taxon>
        <taxon>Flavobacteriia</taxon>
        <taxon>Flavobacteriales</taxon>
        <taxon>Flavobacteriaceae</taxon>
        <taxon>Tenacibaculum</taxon>
        <taxon>Tenacibaculum finnmarkense</taxon>
    </lineage>
</organism>
<reference evidence="1 2" key="1">
    <citation type="submission" date="2017-11" db="EMBL/GenBank/DDBJ databases">
        <authorList>
            <person name="Duchaud E."/>
        </authorList>
    </citation>
    <scope>NUCLEOTIDE SEQUENCE [LARGE SCALE GENOMIC DNA]</scope>
    <source>
        <strain evidence="1 2">TNO010</strain>
    </source>
</reference>
<dbReference type="EMBL" id="OENE01000015">
    <property type="protein sequence ID" value="SOU88704.1"/>
    <property type="molecule type" value="Genomic_DNA"/>
</dbReference>
<name>A0A2I2M9U5_9FLAO</name>
<dbReference type="AlphaFoldDB" id="A0A2I2M9U5"/>
<dbReference type="Proteomes" id="UP000490060">
    <property type="component" value="Unassembled WGS sequence"/>
</dbReference>
<gene>
    <name evidence="1" type="ORF">TNO010_220143</name>
</gene>
<proteinExistence type="predicted"/>
<evidence type="ECO:0000313" key="2">
    <source>
        <dbReference type="Proteomes" id="UP000490060"/>
    </source>
</evidence>
<sequence>MILNATEGQLEITMDKPAFNKFSFKDAGLKEDSYTVEGGNLRLKIALGYIQDYRFFKMPVIELEYENNIKESGWIVEFNGENILEAKDHSGSKTVLLLNRNKMSKLVHRHENTLIIHGDFSEAVKIKNTSTLNLLEAPSH</sequence>
<dbReference type="RefSeq" id="WP_058885669.1">
    <property type="nucleotide sequence ID" value="NZ_JAJHTG010000003.1"/>
</dbReference>
<dbReference type="GeneID" id="86817579"/>
<protein>
    <submittedName>
        <fullName evidence="1">Uncharacterized protein</fullName>
    </submittedName>
</protein>
<evidence type="ECO:0000313" key="1">
    <source>
        <dbReference type="EMBL" id="SOU88704.1"/>
    </source>
</evidence>